<evidence type="ECO:0000313" key="3">
    <source>
        <dbReference type="EMBL" id="SVB56707.1"/>
    </source>
</evidence>
<accession>A0A382F3Q7</accession>
<evidence type="ECO:0000256" key="1">
    <source>
        <dbReference type="SAM" id="MobiDB-lite"/>
    </source>
</evidence>
<dbReference type="PANTHER" id="PTHR43798:SF33">
    <property type="entry name" value="HYDROLASE, PUTATIVE (AFU_ORTHOLOGUE AFUA_2G14860)-RELATED"/>
    <property type="match status" value="1"/>
</dbReference>
<proteinExistence type="predicted"/>
<evidence type="ECO:0000259" key="2">
    <source>
        <dbReference type="Pfam" id="PF00561"/>
    </source>
</evidence>
<dbReference type="Gene3D" id="3.40.50.1820">
    <property type="entry name" value="alpha/beta hydrolase"/>
    <property type="match status" value="1"/>
</dbReference>
<dbReference type="AlphaFoldDB" id="A0A382F3Q7"/>
<protein>
    <recommendedName>
        <fullName evidence="2">AB hydrolase-1 domain-containing protein</fullName>
    </recommendedName>
</protein>
<dbReference type="InterPro" id="IPR050266">
    <property type="entry name" value="AB_hydrolase_sf"/>
</dbReference>
<dbReference type="Pfam" id="PF00561">
    <property type="entry name" value="Abhydrolase_1"/>
    <property type="match status" value="1"/>
</dbReference>
<dbReference type="PANTHER" id="PTHR43798">
    <property type="entry name" value="MONOACYLGLYCEROL LIPASE"/>
    <property type="match status" value="1"/>
</dbReference>
<dbReference type="InterPro" id="IPR000073">
    <property type="entry name" value="AB_hydrolase_1"/>
</dbReference>
<reference evidence="3" key="1">
    <citation type="submission" date="2018-05" db="EMBL/GenBank/DDBJ databases">
        <authorList>
            <person name="Lanie J.A."/>
            <person name="Ng W.-L."/>
            <person name="Kazmierczak K.M."/>
            <person name="Andrzejewski T.M."/>
            <person name="Davidsen T.M."/>
            <person name="Wayne K.J."/>
            <person name="Tettelin H."/>
            <person name="Glass J.I."/>
            <person name="Rusch D."/>
            <person name="Podicherti R."/>
            <person name="Tsui H.-C.T."/>
            <person name="Winkler M.E."/>
        </authorList>
    </citation>
    <scope>NUCLEOTIDE SEQUENCE</scope>
</reference>
<dbReference type="EMBL" id="UINC01047432">
    <property type="protein sequence ID" value="SVB56707.1"/>
    <property type="molecule type" value="Genomic_DNA"/>
</dbReference>
<sequence length="211" mass="22144">MKLIRVCVVALLIAVAASRAVAQDPASAFFTASDGVKIHYLTLGDTGSWVMLVHGYTDSANRMWFRTGIAAALAGNHRVVALDNRNHGESDAPQPNGSGRAEDVIELMDHLGIEKAHIHGYSMGGGIAGRLLASHPERFITAGFGGSGISETDPALREQAADRDPEAPPPTGVAAAAFSRLRERAASRTQDRSSGARRAAPPAPIDLSTVT</sequence>
<dbReference type="GO" id="GO:0046464">
    <property type="term" value="P:acylglycerol catabolic process"/>
    <property type="evidence" value="ECO:0007669"/>
    <property type="project" value="TreeGrafter"/>
</dbReference>
<feature type="compositionally biased region" description="Basic and acidic residues" evidence="1">
    <location>
        <begin position="154"/>
        <end position="166"/>
    </location>
</feature>
<dbReference type="SUPFAM" id="SSF53474">
    <property type="entry name" value="alpha/beta-Hydrolases"/>
    <property type="match status" value="1"/>
</dbReference>
<feature type="region of interest" description="Disordered" evidence="1">
    <location>
        <begin position="143"/>
        <end position="211"/>
    </location>
</feature>
<feature type="non-terminal residue" evidence="3">
    <location>
        <position position="211"/>
    </location>
</feature>
<name>A0A382F3Q7_9ZZZZ</name>
<organism evidence="3">
    <name type="scientific">marine metagenome</name>
    <dbReference type="NCBI Taxonomy" id="408172"/>
    <lineage>
        <taxon>unclassified sequences</taxon>
        <taxon>metagenomes</taxon>
        <taxon>ecological metagenomes</taxon>
    </lineage>
</organism>
<feature type="domain" description="AB hydrolase-1" evidence="2">
    <location>
        <begin position="49"/>
        <end position="139"/>
    </location>
</feature>
<dbReference type="GO" id="GO:0047372">
    <property type="term" value="F:monoacylglycerol lipase activity"/>
    <property type="evidence" value="ECO:0007669"/>
    <property type="project" value="TreeGrafter"/>
</dbReference>
<feature type="compositionally biased region" description="Basic and acidic residues" evidence="1">
    <location>
        <begin position="180"/>
        <end position="191"/>
    </location>
</feature>
<gene>
    <name evidence="3" type="ORF">METZ01_LOCUS209561</name>
</gene>
<dbReference type="InterPro" id="IPR029058">
    <property type="entry name" value="AB_hydrolase_fold"/>
</dbReference>
<dbReference type="GO" id="GO:0016020">
    <property type="term" value="C:membrane"/>
    <property type="evidence" value="ECO:0007669"/>
    <property type="project" value="TreeGrafter"/>
</dbReference>